<evidence type="ECO:0000256" key="8">
    <source>
        <dbReference type="ARBA" id="ARBA00023273"/>
    </source>
</evidence>
<dbReference type="InterPro" id="IPR043160">
    <property type="entry name" value="Dynein_C_barrel"/>
</dbReference>
<dbReference type="GO" id="GO:0008569">
    <property type="term" value="F:minus-end-directed microtubule motor activity"/>
    <property type="evidence" value="ECO:0007669"/>
    <property type="project" value="InterPro"/>
</dbReference>
<sequence length="755" mass="84751">MAVGPSLVQLPEKIKVLRLESLNSAVRTFVTEKLGSRYIQTGGADLKAVYQDSDSMTPLILIHAHGVDIAAVLLRLAQEINGSTQHVRMISLGRGQGAKAEELIYKAQILSGQWAFLQNCHLAASFMPRLCIIVDSFTEGDKNIDSGFRLWLSSTPDTSFPVSILRKGLKIVIEPPQGLKATLLQTFGLRGTGLVTRAVFNNTACGPSWKRLLFSLCFFNAVVHERKKYGALGWNIPYEFSSSDLEISIQILEMLLEKQKKISWTALRYLTGEVAYGGRVTDSWDRRCLLSILDNFYNPSVLQEDFAYSADWVYRPISETDTLRDCRAYIRSLPEADSPELFGMHHCAERAYLKTQAELFLHSIVSIQPVVSTDTLIISGGKSQDEIVLEIVSDILMKLPLTVEDTGRVSETEDKVTFASFKAGPVWAALVKATEGPGSFTNSTLFNVLQQEIDHYNNLLSTITQSLHSLQQSIKGDIIFTTGLEEIYHSILKAKVPQLWQQHSYKTRKSLGSWIEDLIIGVNFFATWSNQVIAFLQSRFNYLVMLQRKTKTLLQFGEDSDLFSGCYQGCPTSFWLPGFFFPHGFLTAILQNYAQQNKIPVDSLTFAHKVLPLVQGEGQDLRGFKRKESILNKSFKESSHCESGITVFGLYLDGACWNPVSEALEEPQLHKRFYELPDVLFLPQKMSLDSRPHCLEEEAVLQLYECPLYRTPERSGMLSSTGISTNFVTVVFLPSLIAPCHWITRGVALLCQLED</sequence>
<evidence type="ECO:0000313" key="13">
    <source>
        <dbReference type="Proteomes" id="UP001142489"/>
    </source>
</evidence>
<dbReference type="GO" id="GO:0030286">
    <property type="term" value="C:dynein complex"/>
    <property type="evidence" value="ECO:0007669"/>
    <property type="project" value="InterPro"/>
</dbReference>
<keyword evidence="7" id="KW-0206">Cytoskeleton</keyword>
<organism evidence="12 13">
    <name type="scientific">Phrynocephalus forsythii</name>
    <dbReference type="NCBI Taxonomy" id="171643"/>
    <lineage>
        <taxon>Eukaryota</taxon>
        <taxon>Metazoa</taxon>
        <taxon>Chordata</taxon>
        <taxon>Craniata</taxon>
        <taxon>Vertebrata</taxon>
        <taxon>Euteleostomi</taxon>
        <taxon>Lepidosauria</taxon>
        <taxon>Squamata</taxon>
        <taxon>Bifurcata</taxon>
        <taxon>Unidentata</taxon>
        <taxon>Episquamata</taxon>
        <taxon>Toxicofera</taxon>
        <taxon>Iguania</taxon>
        <taxon>Acrodonta</taxon>
        <taxon>Agamidae</taxon>
        <taxon>Agaminae</taxon>
        <taxon>Phrynocephalus</taxon>
    </lineage>
</organism>
<dbReference type="Gene3D" id="3.10.490.20">
    <property type="match status" value="1"/>
</dbReference>
<comment type="caution">
    <text evidence="12">The sequence shown here is derived from an EMBL/GenBank/DDBJ whole genome shotgun (WGS) entry which is preliminary data.</text>
</comment>
<keyword evidence="6" id="KW-0969">Cilium</keyword>
<evidence type="ECO:0000256" key="6">
    <source>
        <dbReference type="ARBA" id="ARBA00023069"/>
    </source>
</evidence>
<dbReference type="Pfam" id="PF18199">
    <property type="entry name" value="Dynein_C"/>
    <property type="match status" value="1"/>
</dbReference>
<dbReference type="FunFam" id="3.40.50.300:FF:000320">
    <property type="entry name" value="Dynein, axonemal, heavy chain 5"/>
    <property type="match status" value="1"/>
</dbReference>
<dbReference type="GO" id="GO:0005929">
    <property type="term" value="C:cilium"/>
    <property type="evidence" value="ECO:0007669"/>
    <property type="project" value="UniProtKB-SubCell"/>
</dbReference>
<dbReference type="PANTHER" id="PTHR22878:SF64">
    <property type="entry name" value="DYNEIN AXONEMAL HEAVY CHAIN 14"/>
    <property type="match status" value="1"/>
</dbReference>
<proteinExistence type="predicted"/>
<dbReference type="Pfam" id="PF03028">
    <property type="entry name" value="Dynein_heavy"/>
    <property type="match status" value="1"/>
</dbReference>
<dbReference type="GO" id="GO:0045505">
    <property type="term" value="F:dynein intermediate chain binding"/>
    <property type="evidence" value="ECO:0007669"/>
    <property type="project" value="InterPro"/>
</dbReference>
<feature type="domain" description="Dynein heavy chain C-terminal" evidence="11">
    <location>
        <begin position="355"/>
        <end position="751"/>
    </location>
</feature>
<dbReference type="Pfam" id="PF18198">
    <property type="entry name" value="AAA_lid_11"/>
    <property type="match status" value="1"/>
</dbReference>
<evidence type="ECO:0000256" key="2">
    <source>
        <dbReference type="ARBA" id="ARBA00004245"/>
    </source>
</evidence>
<comment type="subcellular location">
    <subcellularLocation>
        <location evidence="1">Cell projection</location>
        <location evidence="1">Cilium</location>
    </subcellularLocation>
    <subcellularLocation>
        <location evidence="2">Cytoplasm</location>
        <location evidence="2">Cytoskeleton</location>
    </subcellularLocation>
</comment>
<dbReference type="InterPro" id="IPR026983">
    <property type="entry name" value="DHC"/>
</dbReference>
<dbReference type="Gene3D" id="1.20.1270.280">
    <property type="match status" value="1"/>
</dbReference>
<dbReference type="OrthoDB" id="424310at2759"/>
<evidence type="ECO:0000259" key="9">
    <source>
        <dbReference type="Pfam" id="PF03028"/>
    </source>
</evidence>
<dbReference type="EMBL" id="JAPFRF010000002">
    <property type="protein sequence ID" value="KAJ7341022.1"/>
    <property type="molecule type" value="Genomic_DNA"/>
</dbReference>
<dbReference type="AlphaFoldDB" id="A0A9Q1B5U6"/>
<evidence type="ECO:0008006" key="14">
    <source>
        <dbReference type="Google" id="ProtNLM"/>
    </source>
</evidence>
<dbReference type="InterPro" id="IPR041658">
    <property type="entry name" value="AAA_lid_11"/>
</dbReference>
<evidence type="ECO:0000256" key="1">
    <source>
        <dbReference type="ARBA" id="ARBA00004138"/>
    </source>
</evidence>
<dbReference type="InterPro" id="IPR041228">
    <property type="entry name" value="Dynein_C"/>
</dbReference>
<reference evidence="12" key="1">
    <citation type="journal article" date="2023" name="DNA Res.">
        <title>Chromosome-level genome assembly of Phrynocephalus forsythii using third-generation DNA sequencing and Hi-C analysis.</title>
        <authorList>
            <person name="Qi Y."/>
            <person name="Zhao W."/>
            <person name="Zhao Y."/>
            <person name="Niu C."/>
            <person name="Cao S."/>
            <person name="Zhang Y."/>
        </authorList>
    </citation>
    <scope>NUCLEOTIDE SEQUENCE</scope>
    <source>
        <tissue evidence="12">Muscle</tissue>
    </source>
</reference>
<evidence type="ECO:0000259" key="10">
    <source>
        <dbReference type="Pfam" id="PF18198"/>
    </source>
</evidence>
<feature type="domain" description="Dynein heavy chain region D6 P-loop" evidence="9">
    <location>
        <begin position="55"/>
        <end position="172"/>
    </location>
</feature>
<feature type="domain" description="Dynein heavy chain AAA lid" evidence="10">
    <location>
        <begin position="209"/>
        <end position="348"/>
    </location>
</feature>
<protein>
    <recommendedName>
        <fullName evidence="14">Dynein heavy chain</fullName>
    </recommendedName>
</protein>
<name>A0A9Q1B5U6_9SAUR</name>
<dbReference type="InterPro" id="IPR004273">
    <property type="entry name" value="Dynein_heavy_D6_P-loop"/>
</dbReference>
<keyword evidence="13" id="KW-1185">Reference proteome</keyword>
<evidence type="ECO:0000259" key="11">
    <source>
        <dbReference type="Pfam" id="PF18199"/>
    </source>
</evidence>
<dbReference type="Gene3D" id="1.10.8.720">
    <property type="entry name" value="Region D6 of dynein motor"/>
    <property type="match status" value="1"/>
</dbReference>
<dbReference type="GO" id="GO:0000166">
    <property type="term" value="F:nucleotide binding"/>
    <property type="evidence" value="ECO:0007669"/>
    <property type="project" value="UniProtKB-KW"/>
</dbReference>
<evidence type="ECO:0000256" key="3">
    <source>
        <dbReference type="ARBA" id="ARBA00022490"/>
    </source>
</evidence>
<evidence type="ECO:0000256" key="7">
    <source>
        <dbReference type="ARBA" id="ARBA00023212"/>
    </source>
</evidence>
<dbReference type="Proteomes" id="UP001142489">
    <property type="component" value="Unassembled WGS sequence"/>
</dbReference>
<dbReference type="FunFam" id="1.10.8.720:FF:000001">
    <property type="entry name" value="dynein heavy chain 7, axonemal"/>
    <property type="match status" value="1"/>
</dbReference>
<dbReference type="PANTHER" id="PTHR22878">
    <property type="entry name" value="DYNEIN HEAVY CHAIN 6, AXONEMAL-LIKE-RELATED"/>
    <property type="match status" value="1"/>
</dbReference>
<dbReference type="FunFam" id="3.10.490.20:FF:000005">
    <property type="entry name" value="Dynein axonemal heavy chain 6"/>
    <property type="match status" value="1"/>
</dbReference>
<keyword evidence="5" id="KW-0175">Coiled coil</keyword>
<gene>
    <name evidence="12" type="ORF">JRQ81_004675</name>
</gene>
<dbReference type="GO" id="GO:0007018">
    <property type="term" value="P:microtubule-based movement"/>
    <property type="evidence" value="ECO:0007669"/>
    <property type="project" value="InterPro"/>
</dbReference>
<dbReference type="InterPro" id="IPR027417">
    <property type="entry name" value="P-loop_NTPase"/>
</dbReference>
<evidence type="ECO:0000256" key="5">
    <source>
        <dbReference type="ARBA" id="ARBA00023054"/>
    </source>
</evidence>
<dbReference type="InterPro" id="IPR042219">
    <property type="entry name" value="AAA_lid_11_sf"/>
</dbReference>
<keyword evidence="3" id="KW-0963">Cytoplasm</keyword>
<keyword evidence="4" id="KW-0547">Nucleotide-binding</keyword>
<dbReference type="GO" id="GO:0051959">
    <property type="term" value="F:dynein light intermediate chain binding"/>
    <property type="evidence" value="ECO:0007669"/>
    <property type="project" value="InterPro"/>
</dbReference>
<evidence type="ECO:0000313" key="12">
    <source>
        <dbReference type="EMBL" id="KAJ7341022.1"/>
    </source>
</evidence>
<keyword evidence="8" id="KW-0966">Cell projection</keyword>
<accession>A0A9Q1B5U6</accession>
<evidence type="ECO:0000256" key="4">
    <source>
        <dbReference type="ARBA" id="ARBA00022741"/>
    </source>
</evidence>
<dbReference type="Gene3D" id="3.40.50.300">
    <property type="entry name" value="P-loop containing nucleotide triphosphate hydrolases"/>
    <property type="match status" value="1"/>
</dbReference>